<dbReference type="Proteomes" id="UP001353858">
    <property type="component" value="Unassembled WGS sequence"/>
</dbReference>
<sequence>MKVLLTFPSKDEILKNILKCFEKYKKCRLILDCTEIPVQKSKCLKCRIRTYSHYKKDHTAKVLIGVSPSGMLTYLSKAYGGRASDKSIFNRECVISKLIPGADAIMVDKGFLIEDECKQHFIQLIRPPFLGKIRKQFSKQEAEETASIPRARIHVERLIQKLKLFAMLRYKLSWSLLLYIDDMLIIVGALVNLSEPILSKEKF</sequence>
<organism evidence="5 6">
    <name type="scientific">Aquatica leii</name>
    <dbReference type="NCBI Taxonomy" id="1421715"/>
    <lineage>
        <taxon>Eukaryota</taxon>
        <taxon>Metazoa</taxon>
        <taxon>Ecdysozoa</taxon>
        <taxon>Arthropoda</taxon>
        <taxon>Hexapoda</taxon>
        <taxon>Insecta</taxon>
        <taxon>Pterygota</taxon>
        <taxon>Neoptera</taxon>
        <taxon>Endopterygota</taxon>
        <taxon>Coleoptera</taxon>
        <taxon>Polyphaga</taxon>
        <taxon>Elateriformia</taxon>
        <taxon>Elateroidea</taxon>
        <taxon>Lampyridae</taxon>
        <taxon>Luciolinae</taxon>
        <taxon>Aquatica</taxon>
    </lineage>
</organism>
<evidence type="ECO:0000256" key="2">
    <source>
        <dbReference type="ARBA" id="ARBA00022723"/>
    </source>
</evidence>
<keyword evidence="2" id="KW-0479">Metal-binding</keyword>
<keyword evidence="6" id="KW-1185">Reference proteome</keyword>
<dbReference type="PANTHER" id="PTHR23080">
    <property type="entry name" value="THAP DOMAIN PROTEIN"/>
    <property type="match status" value="1"/>
</dbReference>
<protein>
    <recommendedName>
        <fullName evidence="4">DDE Tnp4 domain-containing protein</fullName>
    </recommendedName>
</protein>
<dbReference type="AlphaFoldDB" id="A0AAN7ST33"/>
<keyword evidence="3" id="KW-0472">Membrane</keyword>
<name>A0AAN7ST33_9COLE</name>
<feature type="transmembrane region" description="Helical" evidence="3">
    <location>
        <begin position="172"/>
        <end position="193"/>
    </location>
</feature>
<dbReference type="GO" id="GO:0046872">
    <property type="term" value="F:metal ion binding"/>
    <property type="evidence" value="ECO:0007669"/>
    <property type="project" value="UniProtKB-KW"/>
</dbReference>
<keyword evidence="3" id="KW-1133">Transmembrane helix</keyword>
<evidence type="ECO:0000259" key="4">
    <source>
        <dbReference type="Pfam" id="PF13359"/>
    </source>
</evidence>
<evidence type="ECO:0000313" key="6">
    <source>
        <dbReference type="Proteomes" id="UP001353858"/>
    </source>
</evidence>
<dbReference type="EMBL" id="JARPUR010000001">
    <property type="protein sequence ID" value="KAK4887505.1"/>
    <property type="molecule type" value="Genomic_DNA"/>
</dbReference>
<dbReference type="Pfam" id="PF13359">
    <property type="entry name" value="DDE_Tnp_4"/>
    <property type="match status" value="1"/>
</dbReference>
<dbReference type="InterPro" id="IPR027806">
    <property type="entry name" value="HARBI1_dom"/>
</dbReference>
<feature type="domain" description="DDE Tnp4" evidence="4">
    <location>
        <begin position="31"/>
        <end position="192"/>
    </location>
</feature>
<evidence type="ECO:0000256" key="1">
    <source>
        <dbReference type="ARBA" id="ARBA00001968"/>
    </source>
</evidence>
<comment type="cofactor">
    <cofactor evidence="1">
        <name>a divalent metal cation</name>
        <dbReference type="ChEBI" id="CHEBI:60240"/>
    </cofactor>
</comment>
<proteinExistence type="predicted"/>
<evidence type="ECO:0000256" key="3">
    <source>
        <dbReference type="SAM" id="Phobius"/>
    </source>
</evidence>
<keyword evidence="3" id="KW-0812">Transmembrane</keyword>
<comment type="caution">
    <text evidence="5">The sequence shown here is derived from an EMBL/GenBank/DDBJ whole genome shotgun (WGS) entry which is preliminary data.</text>
</comment>
<reference evidence="6" key="1">
    <citation type="submission" date="2023-01" db="EMBL/GenBank/DDBJ databases">
        <title>Key to firefly adult light organ development and bioluminescence: homeobox transcription factors regulate luciferase expression and transportation to peroxisome.</title>
        <authorList>
            <person name="Fu X."/>
        </authorList>
    </citation>
    <scope>NUCLEOTIDE SEQUENCE [LARGE SCALE GENOMIC DNA]</scope>
</reference>
<dbReference type="PANTHER" id="PTHR23080:SF141">
    <property type="entry name" value="TRANSPOSASE HELIX-TURN-HELIX DOMAIN-CONTAINING PROTEIN"/>
    <property type="match status" value="1"/>
</dbReference>
<gene>
    <name evidence="5" type="ORF">RN001_003776</name>
</gene>
<evidence type="ECO:0000313" key="5">
    <source>
        <dbReference type="EMBL" id="KAK4887505.1"/>
    </source>
</evidence>
<accession>A0AAN7ST33</accession>